<dbReference type="EMBL" id="SRYO01000010">
    <property type="protein sequence ID" value="TGY34288.1"/>
    <property type="molecule type" value="Genomic_DNA"/>
</dbReference>
<evidence type="ECO:0000313" key="1">
    <source>
        <dbReference type="EMBL" id="TGY34288.1"/>
    </source>
</evidence>
<evidence type="ECO:0000313" key="2">
    <source>
        <dbReference type="Proteomes" id="UP000309893"/>
    </source>
</evidence>
<reference evidence="1 2" key="1">
    <citation type="submission" date="2019-04" db="EMBL/GenBank/DDBJ databases">
        <title>Microbes associate with the intestines of laboratory mice.</title>
        <authorList>
            <person name="Navarre W."/>
            <person name="Wong E."/>
            <person name="Huang K."/>
            <person name="Tropini C."/>
            <person name="Ng K."/>
            <person name="Yu B."/>
        </authorList>
    </citation>
    <scope>NUCLEOTIDE SEQUENCE [LARGE SCALE GENOMIC DNA]</scope>
    <source>
        <strain evidence="1 2">NM46_B2-13</strain>
    </source>
</reference>
<dbReference type="OrthoDB" id="4483409at2"/>
<sequence length="265" mass="28484">MVALQLVDILPELTGSLPRFYGGRWWIARDGDLVEVDAKLRVVEPKSEHRRIDPNRRVVSLVDGGTLTVNETATGLAIVRSNGERFDVNAQDTEPGAVEHPHGIGAVFEFPMGQDGTSVIGVDVSSGSMVCRELLTDDECTPYGFSPDGERLLVGPYPNDPSVVRVLSWPEGHVLHALDDVTAGVEQGFDLSGGFLGASRTAMLATEVGIVIAGADLSDAEVIDMREELGDDAFIESIAPLDDDHIAAVVWSTGGHRETTLWRVV</sequence>
<accession>A0A4S2CYX1</accession>
<name>A0A4S2CYX1_9MICO</name>
<organism evidence="1 2">
    <name type="scientific">Microbacterium laevaniformans</name>
    <dbReference type="NCBI Taxonomy" id="36807"/>
    <lineage>
        <taxon>Bacteria</taxon>
        <taxon>Bacillati</taxon>
        <taxon>Actinomycetota</taxon>
        <taxon>Actinomycetes</taxon>
        <taxon>Micrococcales</taxon>
        <taxon>Microbacteriaceae</taxon>
        <taxon>Microbacterium</taxon>
    </lineage>
</organism>
<dbReference type="RefSeq" id="WP_135949899.1">
    <property type="nucleotide sequence ID" value="NZ_CP158846.1"/>
</dbReference>
<gene>
    <name evidence="1" type="ORF">E5344_13145</name>
</gene>
<proteinExistence type="predicted"/>
<dbReference type="SUPFAM" id="SSF50993">
    <property type="entry name" value="Peptidase/esterase 'gauge' domain"/>
    <property type="match status" value="1"/>
</dbReference>
<evidence type="ECO:0008006" key="3">
    <source>
        <dbReference type="Google" id="ProtNLM"/>
    </source>
</evidence>
<dbReference type="Proteomes" id="UP000309893">
    <property type="component" value="Unassembled WGS sequence"/>
</dbReference>
<dbReference type="AlphaFoldDB" id="A0A4S2CYX1"/>
<comment type="caution">
    <text evidence="1">The sequence shown here is derived from an EMBL/GenBank/DDBJ whole genome shotgun (WGS) entry which is preliminary data.</text>
</comment>
<protein>
    <recommendedName>
        <fullName evidence="3">WD40 repeat domain-containing protein</fullName>
    </recommendedName>
</protein>